<accession>A0A653BHJ6</accession>
<dbReference type="PANTHER" id="PTHR46961">
    <property type="entry name" value="DYNEIN HEAVY CHAIN 1, AXONEMAL-LIKE PROTEIN"/>
    <property type="match status" value="1"/>
</dbReference>
<dbReference type="EMBL" id="CAACVG010001210">
    <property type="protein sequence ID" value="VEN35052.1"/>
    <property type="molecule type" value="Genomic_DNA"/>
</dbReference>
<reference evidence="2 3" key="1">
    <citation type="submission" date="2019-01" db="EMBL/GenBank/DDBJ databases">
        <authorList>
            <person name="Sayadi A."/>
        </authorList>
    </citation>
    <scope>NUCLEOTIDE SEQUENCE [LARGE SCALE GENOMIC DNA]</scope>
</reference>
<evidence type="ECO:0000259" key="1">
    <source>
        <dbReference type="Pfam" id="PF18199"/>
    </source>
</evidence>
<dbReference type="PANTHER" id="PTHR46961:SF8">
    <property type="entry name" value="DYNEIN AXONEMAL HEAVY CHAIN 7"/>
    <property type="match status" value="1"/>
</dbReference>
<dbReference type="GO" id="GO:0051959">
    <property type="term" value="F:dynein light intermediate chain binding"/>
    <property type="evidence" value="ECO:0007669"/>
    <property type="project" value="InterPro"/>
</dbReference>
<dbReference type="Pfam" id="PF18199">
    <property type="entry name" value="Dynein_C"/>
    <property type="match status" value="1"/>
</dbReference>
<dbReference type="OrthoDB" id="6682734at2759"/>
<gene>
    <name evidence="2" type="ORF">CALMAC_LOCUS1061</name>
</gene>
<name>A0A653BHJ6_CALMS</name>
<dbReference type="GO" id="GO:0030286">
    <property type="term" value="C:dynein complex"/>
    <property type="evidence" value="ECO:0007669"/>
    <property type="project" value="InterPro"/>
</dbReference>
<sequence length="65" mass="7442">MPIKRSDKQDKPTYTCPLYKTSERRGVLSTTGHSNNFVIAMLLPSMKEQSHWIMRGVAMLCQLSQ</sequence>
<organism evidence="2 3">
    <name type="scientific">Callosobruchus maculatus</name>
    <name type="common">Southern cowpea weevil</name>
    <name type="synonym">Pulse bruchid</name>
    <dbReference type="NCBI Taxonomy" id="64391"/>
    <lineage>
        <taxon>Eukaryota</taxon>
        <taxon>Metazoa</taxon>
        <taxon>Ecdysozoa</taxon>
        <taxon>Arthropoda</taxon>
        <taxon>Hexapoda</taxon>
        <taxon>Insecta</taxon>
        <taxon>Pterygota</taxon>
        <taxon>Neoptera</taxon>
        <taxon>Endopterygota</taxon>
        <taxon>Coleoptera</taxon>
        <taxon>Polyphaga</taxon>
        <taxon>Cucujiformia</taxon>
        <taxon>Chrysomeloidea</taxon>
        <taxon>Chrysomelidae</taxon>
        <taxon>Bruchinae</taxon>
        <taxon>Bruchini</taxon>
        <taxon>Callosobruchus</taxon>
    </lineage>
</organism>
<keyword evidence="3" id="KW-1185">Reference proteome</keyword>
<dbReference type="AlphaFoldDB" id="A0A653BHJ6"/>
<dbReference type="InterPro" id="IPR043160">
    <property type="entry name" value="Dynein_C_barrel"/>
</dbReference>
<dbReference type="GO" id="GO:0007018">
    <property type="term" value="P:microtubule-based movement"/>
    <property type="evidence" value="ECO:0007669"/>
    <property type="project" value="InterPro"/>
</dbReference>
<evidence type="ECO:0000313" key="3">
    <source>
        <dbReference type="Proteomes" id="UP000410492"/>
    </source>
</evidence>
<proteinExistence type="predicted"/>
<dbReference type="Proteomes" id="UP000410492">
    <property type="component" value="Unassembled WGS sequence"/>
</dbReference>
<protein>
    <recommendedName>
        <fullName evidence="1">Dynein heavy chain C-terminal domain-containing protein</fullName>
    </recommendedName>
</protein>
<dbReference type="InterPro" id="IPR026983">
    <property type="entry name" value="DHC"/>
</dbReference>
<feature type="domain" description="Dynein heavy chain C-terminal" evidence="1">
    <location>
        <begin position="3"/>
        <end position="61"/>
    </location>
</feature>
<dbReference type="Gene3D" id="3.10.490.20">
    <property type="match status" value="1"/>
</dbReference>
<dbReference type="InterPro" id="IPR041228">
    <property type="entry name" value="Dynein_C"/>
</dbReference>
<evidence type="ECO:0000313" key="2">
    <source>
        <dbReference type="EMBL" id="VEN35052.1"/>
    </source>
</evidence>
<dbReference type="GO" id="GO:0045505">
    <property type="term" value="F:dynein intermediate chain binding"/>
    <property type="evidence" value="ECO:0007669"/>
    <property type="project" value="InterPro"/>
</dbReference>